<dbReference type="InterPro" id="IPR046906">
    <property type="entry name" value="Mab-21_HhH/H2TH-like"/>
</dbReference>
<evidence type="ECO:0000259" key="2">
    <source>
        <dbReference type="Pfam" id="PF03281"/>
    </source>
</evidence>
<dbReference type="InterPro" id="IPR046903">
    <property type="entry name" value="Mab-21-like_nuc_Trfase"/>
</dbReference>
<organism evidence="4 5">
    <name type="scientific">Sinanodonta woodiana</name>
    <name type="common">Chinese pond mussel</name>
    <name type="synonym">Anodonta woodiana</name>
    <dbReference type="NCBI Taxonomy" id="1069815"/>
    <lineage>
        <taxon>Eukaryota</taxon>
        <taxon>Metazoa</taxon>
        <taxon>Spiralia</taxon>
        <taxon>Lophotrochozoa</taxon>
        <taxon>Mollusca</taxon>
        <taxon>Bivalvia</taxon>
        <taxon>Autobranchia</taxon>
        <taxon>Heteroconchia</taxon>
        <taxon>Palaeoheterodonta</taxon>
        <taxon>Unionida</taxon>
        <taxon>Unionoidea</taxon>
        <taxon>Unionidae</taxon>
        <taxon>Unioninae</taxon>
        <taxon>Sinanodonta</taxon>
    </lineage>
</organism>
<keyword evidence="5" id="KW-1185">Reference proteome</keyword>
<dbReference type="PANTHER" id="PTHR10656">
    <property type="entry name" value="CELL FATE DETERMINING PROTEIN MAB21-RELATED"/>
    <property type="match status" value="1"/>
</dbReference>
<feature type="domain" description="Mab-21-like nucleotidyltransferase" evidence="2">
    <location>
        <begin position="96"/>
        <end position="246"/>
    </location>
</feature>
<protein>
    <submittedName>
        <fullName evidence="4">Uncharacterized protein</fullName>
    </submittedName>
</protein>
<proteinExistence type="inferred from homology"/>
<accession>A0ABD3XSM3</accession>
<gene>
    <name evidence="4" type="ORF">ACJMK2_000980</name>
</gene>
<evidence type="ECO:0000256" key="1">
    <source>
        <dbReference type="ARBA" id="ARBA00008307"/>
    </source>
</evidence>
<dbReference type="AlphaFoldDB" id="A0ABD3XSM3"/>
<dbReference type="PANTHER" id="PTHR10656:SF69">
    <property type="entry name" value="MAB-21-LIKE HHH_H2TH-LIKE DOMAIN-CONTAINING PROTEIN"/>
    <property type="match status" value="1"/>
</dbReference>
<dbReference type="Pfam" id="PF20266">
    <property type="entry name" value="Mab-21_C"/>
    <property type="match status" value="1"/>
</dbReference>
<dbReference type="SMART" id="SM01265">
    <property type="entry name" value="Mab-21"/>
    <property type="match status" value="1"/>
</dbReference>
<comment type="caution">
    <text evidence="4">The sequence shown here is derived from an EMBL/GenBank/DDBJ whole genome shotgun (WGS) entry which is preliminary data.</text>
</comment>
<feature type="domain" description="Mab-21-like HhH/H2TH-like" evidence="3">
    <location>
        <begin position="258"/>
        <end position="344"/>
    </location>
</feature>
<dbReference type="Gene3D" id="1.10.1410.40">
    <property type="match status" value="1"/>
</dbReference>
<evidence type="ECO:0000259" key="3">
    <source>
        <dbReference type="Pfam" id="PF20266"/>
    </source>
</evidence>
<evidence type="ECO:0000313" key="5">
    <source>
        <dbReference type="Proteomes" id="UP001634394"/>
    </source>
</evidence>
<comment type="similarity">
    <text evidence="1">Belongs to the mab-21 family.</text>
</comment>
<dbReference type="Pfam" id="PF03281">
    <property type="entry name" value="Mab-21"/>
    <property type="match status" value="1"/>
</dbReference>
<name>A0ABD3XSM3_SINWO</name>
<sequence>MSNIVKASASLVLSQYLNRVGHGDGNKFVSIDMSNILQMTYTDQILKVCVTGGISDGTSDICTDDLDVMCMCDGIILIENCDDISTKRDQLIATIERTVHRPGYVLLKVTPSNPQVFSSVGLKNICVPVSGKGVYISSTNIIQEFIPAFEIAYRSGPAISTYPSQSEMHHILERKDCVFSIYCSKWPDEAKAWPDRVRQCCWPPGEMVQAIVSSGYHIVPKGSQGGVFSDIEWCISFAMHEKCLIRSFSSVQYHHYILLKRILKHKFLEKYPDIMTSYVAKTICFWQMELNKREMWQMKFLADRIIKSVLFLRDCISSNYVPHYFIPENSIIHGKVNFKMRDELSSDLSNFSRIFIDLCDRPKALTQFLFGNNEMIDTLLKMKLTAYYDLITLAFSPSESAGTDLSMELLCPRVETIHGSVISTFNLLKEEQCFNVVHKTLLKYIRESESEGNDYESKLQLIVLLNTSKNGGFSRKVRIAEIYFMLGQPDKCIDIITEALTMDTATALKGENDIKNRASDELVGIIKTRSIMSLSQFLATYILSPIVLSEEHVCLWNHILQQEIFETIKYKPIKTDALPYVCFLLALAFHFSNRTKMAEEAVHTLICLIMEEPTQLDYKEVAMCLLHYVVKFTSQERHVA</sequence>
<evidence type="ECO:0000313" key="4">
    <source>
        <dbReference type="EMBL" id="KAL3888615.1"/>
    </source>
</evidence>
<reference evidence="4 5" key="1">
    <citation type="submission" date="2024-11" db="EMBL/GenBank/DDBJ databases">
        <title>Chromosome-level genome assembly of the freshwater bivalve Anodonta woodiana.</title>
        <authorList>
            <person name="Chen X."/>
        </authorList>
    </citation>
    <scope>NUCLEOTIDE SEQUENCE [LARGE SCALE GENOMIC DNA]</scope>
    <source>
        <strain evidence="4">MN2024</strain>
        <tissue evidence="4">Gills</tissue>
    </source>
</reference>
<dbReference type="Proteomes" id="UP001634394">
    <property type="component" value="Unassembled WGS sequence"/>
</dbReference>
<dbReference type="InterPro" id="IPR024810">
    <property type="entry name" value="MAB21L/cGLR"/>
</dbReference>
<dbReference type="EMBL" id="JBJQND010000001">
    <property type="protein sequence ID" value="KAL3888615.1"/>
    <property type="molecule type" value="Genomic_DNA"/>
</dbReference>